<dbReference type="PANTHER" id="PTHR11360:SF251">
    <property type="entry name" value="MAJOR FACILITATOR SUPERFAMILY (MFS) PROFILE DOMAIN-CONTAINING PROTEIN"/>
    <property type="match status" value="1"/>
</dbReference>
<dbReference type="OrthoDB" id="2213137at2759"/>
<evidence type="ECO:0000256" key="1">
    <source>
        <dbReference type="SAM" id="MobiDB-lite"/>
    </source>
</evidence>
<comment type="caution">
    <text evidence="3">The sequence shown here is derived from an EMBL/GenBank/DDBJ whole genome shotgun (WGS) entry which is preliminary data.</text>
</comment>
<name>A0A2T7NAT3_POMCA</name>
<evidence type="ECO:0000313" key="4">
    <source>
        <dbReference type="Proteomes" id="UP000245119"/>
    </source>
</evidence>
<keyword evidence="4" id="KW-1185">Reference proteome</keyword>
<feature type="transmembrane region" description="Helical" evidence="2">
    <location>
        <begin position="46"/>
        <end position="73"/>
    </location>
</feature>
<dbReference type="PANTHER" id="PTHR11360">
    <property type="entry name" value="MONOCARBOXYLATE TRANSPORTER"/>
    <property type="match status" value="1"/>
</dbReference>
<feature type="compositionally biased region" description="Gly residues" evidence="1">
    <location>
        <begin position="300"/>
        <end position="311"/>
    </location>
</feature>
<dbReference type="InterPro" id="IPR050327">
    <property type="entry name" value="Proton-linked_MCT"/>
</dbReference>
<evidence type="ECO:0000313" key="3">
    <source>
        <dbReference type="EMBL" id="PVD18290.1"/>
    </source>
</evidence>
<keyword evidence="2" id="KW-1133">Transmembrane helix</keyword>
<sequence>MEAKSGYTDSMDSDILVTLPVSENPEHGAASPVEEDEKFLIPDGGWGWVVCIAAFVVNFIADGTMFSFGILLLELLDDFHESKALTSWVGSAQLGMSMSVGEFVTEAFQHQAGDHGWLTGVCTRVNLIRLCTQRVCPHRDVRSCCRYRYLHDFPVVRHRCQPVLRQEASHRHRHRHQWFWRRRLRLRQRLRHAAAALHLARDRPFAGRLPPPLPGLRLVFRPLASARLSHRKRKTCGREGGRKQGGDSQELYNYVEEEDAKTADVGGTKMKESGDVEDGDICDATNRCSSGVTNKSTGNNGLGTDGAGGDLASGKKSPVTIPAPLQPLLQKKTNLNGEQHHQVGNQRRSVCLAFTSRVRWQMWTKNPQYFCGPPLQQQSIPLPACDIFHVDR</sequence>
<reference evidence="3 4" key="1">
    <citation type="submission" date="2018-04" db="EMBL/GenBank/DDBJ databases">
        <title>The genome of golden apple snail Pomacea canaliculata provides insight into stress tolerance and invasive adaptation.</title>
        <authorList>
            <person name="Liu C."/>
            <person name="Liu B."/>
            <person name="Ren Y."/>
            <person name="Zhang Y."/>
            <person name="Wang H."/>
            <person name="Li S."/>
            <person name="Jiang F."/>
            <person name="Yin L."/>
            <person name="Zhang G."/>
            <person name="Qian W."/>
            <person name="Fan W."/>
        </authorList>
    </citation>
    <scope>NUCLEOTIDE SEQUENCE [LARGE SCALE GENOMIC DNA]</scope>
    <source>
        <strain evidence="3">SZHN2017</strain>
        <tissue evidence="3">Muscle</tissue>
    </source>
</reference>
<keyword evidence="2" id="KW-0812">Transmembrane</keyword>
<evidence type="ECO:0000256" key="2">
    <source>
        <dbReference type="SAM" id="Phobius"/>
    </source>
</evidence>
<protein>
    <recommendedName>
        <fullName evidence="5">Major facilitator superfamily (MFS) profile domain-containing protein</fullName>
    </recommendedName>
</protein>
<dbReference type="AlphaFoldDB" id="A0A2T7NAT3"/>
<gene>
    <name evidence="3" type="ORF">C0Q70_20839</name>
</gene>
<dbReference type="Proteomes" id="UP000245119">
    <property type="component" value="Linkage Group LG14"/>
</dbReference>
<evidence type="ECO:0008006" key="5">
    <source>
        <dbReference type="Google" id="ProtNLM"/>
    </source>
</evidence>
<feature type="region of interest" description="Disordered" evidence="1">
    <location>
        <begin position="293"/>
        <end position="315"/>
    </location>
</feature>
<keyword evidence="2" id="KW-0472">Membrane</keyword>
<dbReference type="EMBL" id="PZQS01000014">
    <property type="protein sequence ID" value="PVD18290.1"/>
    <property type="molecule type" value="Genomic_DNA"/>
</dbReference>
<accession>A0A2T7NAT3</accession>
<dbReference type="InterPro" id="IPR036259">
    <property type="entry name" value="MFS_trans_sf"/>
</dbReference>
<dbReference type="SUPFAM" id="SSF103473">
    <property type="entry name" value="MFS general substrate transporter"/>
    <property type="match status" value="1"/>
</dbReference>
<organism evidence="3 4">
    <name type="scientific">Pomacea canaliculata</name>
    <name type="common">Golden apple snail</name>
    <dbReference type="NCBI Taxonomy" id="400727"/>
    <lineage>
        <taxon>Eukaryota</taxon>
        <taxon>Metazoa</taxon>
        <taxon>Spiralia</taxon>
        <taxon>Lophotrochozoa</taxon>
        <taxon>Mollusca</taxon>
        <taxon>Gastropoda</taxon>
        <taxon>Caenogastropoda</taxon>
        <taxon>Architaenioglossa</taxon>
        <taxon>Ampullarioidea</taxon>
        <taxon>Ampullariidae</taxon>
        <taxon>Pomacea</taxon>
    </lineage>
</organism>
<proteinExistence type="predicted"/>